<reference evidence="2" key="1">
    <citation type="submission" date="2022-01" db="EMBL/GenBank/DDBJ databases">
        <authorList>
            <person name="Criscuolo A."/>
        </authorList>
    </citation>
    <scope>NUCLEOTIDE SEQUENCE</scope>
    <source>
        <strain evidence="2">CIP111891</strain>
    </source>
</reference>
<protein>
    <submittedName>
        <fullName evidence="2">3-oxoadipate CoA-transferase subunit B</fullName>
        <ecNumber evidence="2">2.8.3.6</ecNumber>
    </submittedName>
</protein>
<dbReference type="InterPro" id="IPR004165">
    <property type="entry name" value="CoA_trans_fam_I"/>
</dbReference>
<evidence type="ECO:0000313" key="3">
    <source>
        <dbReference type="Proteomes" id="UP000838821"/>
    </source>
</evidence>
<dbReference type="SMART" id="SM00882">
    <property type="entry name" value="CoA_trans"/>
    <property type="match status" value="1"/>
</dbReference>
<dbReference type="Proteomes" id="UP000838821">
    <property type="component" value="Unassembled WGS sequence"/>
</dbReference>
<name>A0ABM9CNC8_9BACL</name>
<comment type="similarity">
    <text evidence="1">Belongs to the 3-oxoacid CoA-transferase subunit B family.</text>
</comment>
<comment type="caution">
    <text evidence="2">The sequence shown here is derived from an EMBL/GenBank/DDBJ whole genome shotgun (WGS) entry which is preliminary data.</text>
</comment>
<dbReference type="EC" id="2.8.3.6" evidence="2"/>
<evidence type="ECO:0000256" key="1">
    <source>
        <dbReference type="ARBA" id="ARBA00007047"/>
    </source>
</evidence>
<dbReference type="GO" id="GO:0047569">
    <property type="term" value="F:3-oxoadipate CoA-transferase activity"/>
    <property type="evidence" value="ECO:0007669"/>
    <property type="project" value="UniProtKB-EC"/>
</dbReference>
<evidence type="ECO:0000313" key="2">
    <source>
        <dbReference type="EMBL" id="CAH1217964.1"/>
    </source>
</evidence>
<gene>
    <name evidence="2" type="primary">catJ</name>
    <name evidence="2" type="ORF">PAECIP111891_04670</name>
</gene>
<dbReference type="Pfam" id="PF01144">
    <property type="entry name" value="CoA_trans"/>
    <property type="match status" value="1"/>
</dbReference>
<keyword evidence="3" id="KW-1185">Reference proteome</keyword>
<dbReference type="PANTHER" id="PTHR43293:SF3">
    <property type="entry name" value="CHOLESTEROL RING-CLEAVING HYDROLASE IPDB SUBUNIT"/>
    <property type="match status" value="1"/>
</dbReference>
<dbReference type="PANTHER" id="PTHR43293">
    <property type="entry name" value="ACETATE COA-TRANSFERASE YDIF"/>
    <property type="match status" value="1"/>
</dbReference>
<dbReference type="RefSeq" id="WP_236290829.1">
    <property type="nucleotide sequence ID" value="NZ_CAKMMW010000016.1"/>
</dbReference>
<keyword evidence="2" id="KW-0808">Transferase</keyword>
<organism evidence="2 3">
    <name type="scientific">Paenibacillus allorhizoplanae</name>
    <dbReference type="NCBI Taxonomy" id="2905648"/>
    <lineage>
        <taxon>Bacteria</taxon>
        <taxon>Bacillati</taxon>
        <taxon>Bacillota</taxon>
        <taxon>Bacilli</taxon>
        <taxon>Bacillales</taxon>
        <taxon>Paenibacillaceae</taxon>
        <taxon>Paenibacillus</taxon>
    </lineage>
</organism>
<dbReference type="Gene3D" id="3.40.1080.10">
    <property type="entry name" value="Glutaconate Coenzyme A-transferase"/>
    <property type="match status" value="1"/>
</dbReference>
<dbReference type="SUPFAM" id="SSF100950">
    <property type="entry name" value="NagB/RpiA/CoA transferase-like"/>
    <property type="match status" value="1"/>
</dbReference>
<accession>A0ABM9CNC8</accession>
<sequence length="261" mass="28672">MSRMEQIRLSSYSMEEAMICYLARELRNHEVIGVGNNSPIPAAAALLAKARHAKQASVYILGQCDWPFQGTKEFFDLMQRGEMDVFFLSGAQIDSYGRINLHTIGDYGKPKVRLPGGAGSGVVYFTCKRIFLFKTDHGLKGFPETLDFVTSIPSSGKGIYHQNGLVGVYTPLGVMKPIGPDGRLKLAATVPGVKPAEVQGKTGFDLGLSNEDDTSIPNLEPPSTIELATLRYEVSHELRRIYPLFVKQHFGAYLKSAVVQS</sequence>
<proteinExistence type="inferred from homology"/>
<dbReference type="InterPro" id="IPR037171">
    <property type="entry name" value="NagB/RpiA_transferase-like"/>
</dbReference>
<dbReference type="EMBL" id="CAKMMW010000016">
    <property type="protein sequence ID" value="CAH1217964.1"/>
    <property type="molecule type" value="Genomic_DNA"/>
</dbReference>